<dbReference type="AlphaFoldDB" id="A0A4Q9MRN4"/>
<proteinExistence type="predicted"/>
<evidence type="ECO:0000313" key="2">
    <source>
        <dbReference type="EMBL" id="TBU29738.1"/>
    </source>
</evidence>
<dbReference type="Pfam" id="PF20414">
    <property type="entry name" value="DUF6698"/>
    <property type="match status" value="1"/>
</dbReference>
<feature type="compositionally biased region" description="Acidic residues" evidence="1">
    <location>
        <begin position="74"/>
        <end position="89"/>
    </location>
</feature>
<sequence>MPGRPNWYRTFQARAKNAVANAQTPSSSATSPSQTATPATSQANDASGKKRKRARKGRTAEELAKEKRRRVDDPEPSQETDEDSIEEAIESSPVQPKNPGWVLQAWNCNASADDEARRALGIEQMYDAARQIGRCSTEYPDQVRALTYGVIFRGFEPEDRPDYQIGYYSEDVEARLVYLVWAAYFPELEDHLDYLAMNPALILHLGQYVNTIAGKVRSDDLGRLNANIISYSNLDDPNNILKRHSNRGFEDSRTGRLLCPVRYLDDFEAEPARVCSIFRNHLRKLFSYDFPSFMTDLSMMDSEDRETGFLRGPLLVTYYKAIFCGRSSVYGEVSTRGQQSVAVKYNMGEVNLHSIIYVALLARSALGSDVVWSDGDGKHWRARSFVHAVMDLAYKSPSWSQATIAWWNKQIFGIDEDDNDSETERELQDSDYYKILAQRAARNTSATTVTSAPEPALQERQEIEEPSAT</sequence>
<feature type="compositionally biased region" description="Polar residues" evidence="1">
    <location>
        <begin position="441"/>
        <end position="451"/>
    </location>
</feature>
<feature type="region of interest" description="Disordered" evidence="1">
    <location>
        <begin position="441"/>
        <end position="469"/>
    </location>
</feature>
<protein>
    <submittedName>
        <fullName evidence="2">Uncharacterized protein</fullName>
    </submittedName>
</protein>
<evidence type="ECO:0000256" key="1">
    <source>
        <dbReference type="SAM" id="MobiDB-lite"/>
    </source>
</evidence>
<feature type="compositionally biased region" description="Low complexity" evidence="1">
    <location>
        <begin position="22"/>
        <end position="43"/>
    </location>
</feature>
<dbReference type="OrthoDB" id="2751948at2759"/>
<dbReference type="EMBL" id="ML143411">
    <property type="protein sequence ID" value="TBU29738.1"/>
    <property type="molecule type" value="Genomic_DNA"/>
</dbReference>
<gene>
    <name evidence="2" type="ORF">BD311DRAFT_864615</name>
</gene>
<feature type="region of interest" description="Disordered" evidence="1">
    <location>
        <begin position="1"/>
        <end position="98"/>
    </location>
</feature>
<dbReference type="InterPro" id="IPR046521">
    <property type="entry name" value="DUF6698"/>
</dbReference>
<feature type="compositionally biased region" description="Basic and acidic residues" evidence="1">
    <location>
        <begin position="58"/>
        <end position="73"/>
    </location>
</feature>
<organism evidence="2">
    <name type="scientific">Dichomitus squalens</name>
    <dbReference type="NCBI Taxonomy" id="114155"/>
    <lineage>
        <taxon>Eukaryota</taxon>
        <taxon>Fungi</taxon>
        <taxon>Dikarya</taxon>
        <taxon>Basidiomycota</taxon>
        <taxon>Agaricomycotina</taxon>
        <taxon>Agaricomycetes</taxon>
        <taxon>Polyporales</taxon>
        <taxon>Polyporaceae</taxon>
        <taxon>Dichomitus</taxon>
    </lineage>
</organism>
<reference evidence="2" key="1">
    <citation type="submission" date="2019-01" db="EMBL/GenBank/DDBJ databases">
        <title>Draft genome sequences of three monokaryotic isolates of the white-rot basidiomycete fungus Dichomitus squalens.</title>
        <authorList>
            <consortium name="DOE Joint Genome Institute"/>
            <person name="Lopez S.C."/>
            <person name="Andreopoulos B."/>
            <person name="Pangilinan J."/>
            <person name="Lipzen A."/>
            <person name="Riley R."/>
            <person name="Ahrendt S."/>
            <person name="Ng V."/>
            <person name="Barry K."/>
            <person name="Daum C."/>
            <person name="Grigoriev I.V."/>
            <person name="Hilden K.S."/>
            <person name="Makela M.R."/>
            <person name="de Vries R.P."/>
        </authorList>
    </citation>
    <scope>NUCLEOTIDE SEQUENCE [LARGE SCALE GENOMIC DNA]</scope>
    <source>
        <strain evidence="2">OM18370.1</strain>
    </source>
</reference>
<accession>A0A4Q9MRN4</accession>
<dbReference type="Proteomes" id="UP000292957">
    <property type="component" value="Unassembled WGS sequence"/>
</dbReference>
<name>A0A4Q9MRN4_9APHY</name>